<reference evidence="1 2" key="1">
    <citation type="journal article" date="2014" name="Nature">
        <title>The genome of Eucalyptus grandis.</title>
        <authorList>
            <person name="Myburg A.A."/>
            <person name="Grattapaglia D."/>
            <person name="Tuskan G.A."/>
            <person name="Hellsten U."/>
            <person name="Hayes R.D."/>
            <person name="Grimwood J."/>
            <person name="Jenkins J."/>
            <person name="Lindquist E."/>
            <person name="Tice H."/>
            <person name="Bauer D."/>
            <person name="Goodstein D.M."/>
            <person name="Dubchak I."/>
            <person name="Poliakov A."/>
            <person name="Mizrachi E."/>
            <person name="Kullan A.R."/>
            <person name="Hussey S.G."/>
            <person name="Pinard D."/>
            <person name="van der Merwe K."/>
            <person name="Singh P."/>
            <person name="van Jaarsveld I."/>
            <person name="Silva-Junior O.B."/>
            <person name="Togawa R.C."/>
            <person name="Pappas M.R."/>
            <person name="Faria D.A."/>
            <person name="Sansaloni C.P."/>
            <person name="Petroli C.D."/>
            <person name="Yang X."/>
            <person name="Ranjan P."/>
            <person name="Tschaplinski T.J."/>
            <person name="Ye C.Y."/>
            <person name="Li T."/>
            <person name="Sterck L."/>
            <person name="Vanneste K."/>
            <person name="Murat F."/>
            <person name="Soler M."/>
            <person name="Clemente H.S."/>
            <person name="Saidi N."/>
            <person name="Cassan-Wang H."/>
            <person name="Dunand C."/>
            <person name="Hefer C.A."/>
            <person name="Bornberg-Bauer E."/>
            <person name="Kersting A.R."/>
            <person name="Vining K."/>
            <person name="Amarasinghe V."/>
            <person name="Ranik M."/>
            <person name="Naithani S."/>
            <person name="Elser J."/>
            <person name="Boyd A.E."/>
            <person name="Liston A."/>
            <person name="Spatafora J.W."/>
            <person name="Dharmwardhana P."/>
            <person name="Raja R."/>
            <person name="Sullivan C."/>
            <person name="Romanel E."/>
            <person name="Alves-Ferreira M."/>
            <person name="Kulheim C."/>
            <person name="Foley W."/>
            <person name="Carocha V."/>
            <person name="Paiva J."/>
            <person name="Kudrna D."/>
            <person name="Brommonschenkel S.H."/>
            <person name="Pasquali G."/>
            <person name="Byrne M."/>
            <person name="Rigault P."/>
            <person name="Tibbits J."/>
            <person name="Spokevicius A."/>
            <person name="Jones R.C."/>
            <person name="Steane D.A."/>
            <person name="Vaillancourt R.E."/>
            <person name="Potts B.M."/>
            <person name="Joubert F."/>
            <person name="Barry K."/>
            <person name="Pappas G.J."/>
            <person name="Strauss S.H."/>
            <person name="Jaiswal P."/>
            <person name="Grima-Pettenati J."/>
            <person name="Salse J."/>
            <person name="Van de Peer Y."/>
            <person name="Rokhsar D.S."/>
            <person name="Schmutz J."/>
        </authorList>
    </citation>
    <scope>NUCLEOTIDE SEQUENCE [LARGE SCALE GENOMIC DNA]</scope>
    <source>
        <strain evidence="2">cv. BRASUZ1</strain>
        <tissue evidence="1">Leaf extractions</tissue>
    </source>
</reference>
<name>A0ACC3LID9_EUCGR</name>
<sequence length="646" mass="69017">MALLSALATEIVIPVCALVGIAYSYYLVRWFLKSRNSDELDHEEQGLTRVQARCAQIKQELLEGVKAFLFTECRYGGVFMVACAILIFLCLGSVEGFSTQSQPCRLDPSNMCKPALATAVFSAVSFLLGAFTSVLSGFLGMQIAIYANARTALEERKGVGKALFSAFRSGAVMGFLNAANGLLVLYIAINLFKLYYGDDWEGLFEAIAGYGLGASSMALFGRGTGGIYAKAADVCCHLGKRIPSMGILVCLMTTLFTASFSKIKEVKEIKRALRKQLIISTILMTFGIVIVSWIALPSSFTVYNFGSQKDVKNWQLCFCVGVGLWAGLTIGFVTKLYSNDDISLLQDLAADSVGFGLASFDIPIFAAVSILLSYTIASMYGIAVAAVGMLSTIATRLAIDDYSPISDNAKRIAESDGNTAAAIGKGFAIESASLVSMALLGAFMSRAAISPVDVLTPKFLMGSIVGGMLPNSFSAMTMKRVGTAALEMVDMVRQAFQAKIDGRHCARYSRNLPGASSSIKGMIRPAALAMLIPLIVGTFFGVEMLSGVLAGSLGSVVRIAISASNTGGVWEKAKEYIRAGASEYAKTQYHEGSKIRRAADEGDIIGDPLKDPSGPPLNILIQLMAVESLVFARFFTTHGGLLFKIF</sequence>
<evidence type="ECO:0000313" key="2">
    <source>
        <dbReference type="Proteomes" id="UP000030711"/>
    </source>
</evidence>
<evidence type="ECO:0000313" key="1">
    <source>
        <dbReference type="EMBL" id="KAK3438419.1"/>
    </source>
</evidence>
<keyword evidence="2" id="KW-1185">Reference proteome</keyword>
<protein>
    <submittedName>
        <fullName evidence="1">Uncharacterized protein</fullName>
    </submittedName>
</protein>
<dbReference type="Proteomes" id="UP000030711">
    <property type="component" value="Chromosome 3"/>
</dbReference>
<accession>A0ACC3LID9</accession>
<proteinExistence type="predicted"/>
<dbReference type="EMBL" id="CM064437">
    <property type="protein sequence ID" value="KAK3438419.1"/>
    <property type="molecule type" value="Genomic_DNA"/>
</dbReference>
<organism evidence="1 2">
    <name type="scientific">Eucalyptus grandis</name>
    <name type="common">Flooded gum</name>
    <dbReference type="NCBI Taxonomy" id="71139"/>
    <lineage>
        <taxon>Eukaryota</taxon>
        <taxon>Viridiplantae</taxon>
        <taxon>Streptophyta</taxon>
        <taxon>Embryophyta</taxon>
        <taxon>Tracheophyta</taxon>
        <taxon>Spermatophyta</taxon>
        <taxon>Magnoliopsida</taxon>
        <taxon>eudicotyledons</taxon>
        <taxon>Gunneridae</taxon>
        <taxon>Pentapetalae</taxon>
        <taxon>rosids</taxon>
        <taxon>malvids</taxon>
        <taxon>Myrtales</taxon>
        <taxon>Myrtaceae</taxon>
        <taxon>Myrtoideae</taxon>
        <taxon>Eucalypteae</taxon>
        <taxon>Eucalyptus</taxon>
    </lineage>
</organism>
<comment type="caution">
    <text evidence="1">The sequence shown here is derived from an EMBL/GenBank/DDBJ whole genome shotgun (WGS) entry which is preliminary data.</text>
</comment>
<gene>
    <name evidence="1" type="ORF">EUGRSUZ_C03038</name>
</gene>